<dbReference type="AlphaFoldDB" id="A0A8S1KP45"/>
<gene>
    <name evidence="1" type="ORF">PPRIM_AZ9-3.1.T0240351</name>
</gene>
<sequence length="153" mass="17630">MKSKILNTGSIPEKKPTVYLNDGQGRDTYISYNNGGNFAQEFRFLVSPKQPTSLRLKYNYSLQQDYSSPRINYQGDGTGRDTYILQNVKDKCITGQLNYKSMLRSETNFGQLQKQRYQLPPLAKQKMGLVYQQQKVQSSRLSIPKGKLLFNEE</sequence>
<accession>A0A8S1KP45</accession>
<comment type="caution">
    <text evidence="1">The sequence shown here is derived from an EMBL/GenBank/DDBJ whole genome shotgun (WGS) entry which is preliminary data.</text>
</comment>
<reference evidence="1" key="1">
    <citation type="submission" date="2021-01" db="EMBL/GenBank/DDBJ databases">
        <authorList>
            <consortium name="Genoscope - CEA"/>
            <person name="William W."/>
        </authorList>
    </citation>
    <scope>NUCLEOTIDE SEQUENCE</scope>
</reference>
<dbReference type="EMBL" id="CAJJDM010000022">
    <property type="protein sequence ID" value="CAD8056517.1"/>
    <property type="molecule type" value="Genomic_DNA"/>
</dbReference>
<protein>
    <submittedName>
        <fullName evidence="1">Uncharacterized protein</fullName>
    </submittedName>
</protein>
<proteinExistence type="predicted"/>
<dbReference type="OMA" id="PRIYYQG"/>
<evidence type="ECO:0000313" key="2">
    <source>
        <dbReference type="Proteomes" id="UP000688137"/>
    </source>
</evidence>
<evidence type="ECO:0000313" key="1">
    <source>
        <dbReference type="EMBL" id="CAD8056517.1"/>
    </source>
</evidence>
<dbReference type="Proteomes" id="UP000688137">
    <property type="component" value="Unassembled WGS sequence"/>
</dbReference>
<keyword evidence="2" id="KW-1185">Reference proteome</keyword>
<organism evidence="1 2">
    <name type="scientific">Paramecium primaurelia</name>
    <dbReference type="NCBI Taxonomy" id="5886"/>
    <lineage>
        <taxon>Eukaryota</taxon>
        <taxon>Sar</taxon>
        <taxon>Alveolata</taxon>
        <taxon>Ciliophora</taxon>
        <taxon>Intramacronucleata</taxon>
        <taxon>Oligohymenophorea</taxon>
        <taxon>Peniculida</taxon>
        <taxon>Parameciidae</taxon>
        <taxon>Paramecium</taxon>
    </lineage>
</organism>
<name>A0A8S1KP45_PARPR</name>